<keyword evidence="2" id="KW-0645">Protease</keyword>
<evidence type="ECO:0000313" key="2">
    <source>
        <dbReference type="EMBL" id="RMX05668.1"/>
    </source>
</evidence>
<evidence type="ECO:0000256" key="1">
    <source>
        <dbReference type="SAM" id="MobiDB-lite"/>
    </source>
</evidence>
<gene>
    <name evidence="2" type="ORF">D8I35_10780</name>
</gene>
<protein>
    <submittedName>
        <fullName evidence="2">Carboxypeptidase regulatory-like domain-containing protein</fullName>
    </submittedName>
</protein>
<name>A0A3M6QRI9_9BURK</name>
<keyword evidence="2" id="KW-0378">Hydrolase</keyword>
<organism evidence="2 3">
    <name type="scientific">Corticibacter populi</name>
    <dbReference type="NCBI Taxonomy" id="1550736"/>
    <lineage>
        <taxon>Bacteria</taxon>
        <taxon>Pseudomonadati</taxon>
        <taxon>Pseudomonadota</taxon>
        <taxon>Betaproteobacteria</taxon>
        <taxon>Burkholderiales</taxon>
        <taxon>Comamonadaceae</taxon>
        <taxon>Corticibacter</taxon>
    </lineage>
</organism>
<accession>A0A3M6QRI9</accession>
<dbReference type="GO" id="GO:0004180">
    <property type="term" value="F:carboxypeptidase activity"/>
    <property type="evidence" value="ECO:0007669"/>
    <property type="project" value="UniProtKB-KW"/>
</dbReference>
<sequence>MHRTSTVTNASPTATPDPGKRSFLTYGAAGALTLVLPACGGDDKDSIPEREDDTPADAEDYDGVTEESEPVGDAIDLNIDPDAAAEGSINGTVLLGSQPIAGTTVSVYSQSGTLIAQGISDAQGAYSLPGTPLACMRIVASYAGGKLSAFDRTAPGSVAGSTTVSVLTTLVDRLRIKQGWTVSQAEDRIQDTLSIPRMHATNIQLAWRDHFEFTVFSSRQQASGQSFDDYLDSVVNVAASTSFLDQRFDFSPPEGALQSADSTSVIDVVKNIFGYAGTVTSIIDKLLSDETKSELLGGWFVKLGILHVDTVGIKLDQIYDKLLVLDQHLTEIQNRIEELELNNIWTELTPAFRALTNYTTEMEHLKRYSEIGDQESFDKQLELMTENGTLADANKYYSDMYIIGVGPRQGNSRVLLRELAAYYRKTRAFWSVETEVEYISALGQLKAWNLMLGVMSIVYLSRKNSTLTNMTDRLKDIVARDKVFDRLMPSSLLPTTLKSDSLSSTVLSDEALSERQYIFIAHRQNNVAWYASPQLDALYGTWKAPDNFKDAYSAKLPREILAMGEWAVPKAKEIKTNFFTPIAALPKSMRDFRNYVLSEGAPSQGFYDRGQSTRQQKKNFNIWLEDTNEGYETLDSSSRIPIWYAFWTRSYARLGKLDFSNHTYPFYCSGNNNSCTFEDAKPNDSTNYVYPICRALKDVEDYLPWLVFDKVLKEI</sequence>
<reference evidence="2 3" key="1">
    <citation type="submission" date="2018-10" db="EMBL/GenBank/DDBJ databases">
        <title>Draft genome of Cortibacter populi DSM10536.</title>
        <authorList>
            <person name="Bernier A.-M."/>
            <person name="Bernard K."/>
        </authorList>
    </citation>
    <scope>NUCLEOTIDE SEQUENCE [LARGE SCALE GENOMIC DNA]</scope>
    <source>
        <strain evidence="2 3">DSM 105136</strain>
    </source>
</reference>
<dbReference type="Proteomes" id="UP000278006">
    <property type="component" value="Unassembled WGS sequence"/>
</dbReference>
<dbReference type="SUPFAM" id="SSF49464">
    <property type="entry name" value="Carboxypeptidase regulatory domain-like"/>
    <property type="match status" value="1"/>
</dbReference>
<feature type="compositionally biased region" description="Polar residues" evidence="1">
    <location>
        <begin position="1"/>
        <end position="14"/>
    </location>
</feature>
<comment type="caution">
    <text evidence="2">The sequence shown here is derived from an EMBL/GenBank/DDBJ whole genome shotgun (WGS) entry which is preliminary data.</text>
</comment>
<evidence type="ECO:0000313" key="3">
    <source>
        <dbReference type="Proteomes" id="UP000278006"/>
    </source>
</evidence>
<feature type="compositionally biased region" description="Acidic residues" evidence="1">
    <location>
        <begin position="50"/>
        <end position="68"/>
    </location>
</feature>
<dbReference type="InterPro" id="IPR008969">
    <property type="entry name" value="CarboxyPept-like_regulatory"/>
</dbReference>
<dbReference type="AlphaFoldDB" id="A0A3M6QRI9"/>
<keyword evidence="2" id="KW-0121">Carboxypeptidase</keyword>
<feature type="region of interest" description="Disordered" evidence="1">
    <location>
        <begin position="40"/>
        <end position="68"/>
    </location>
</feature>
<dbReference type="EMBL" id="RDQO01000003">
    <property type="protein sequence ID" value="RMX05668.1"/>
    <property type="molecule type" value="Genomic_DNA"/>
</dbReference>
<keyword evidence="3" id="KW-1185">Reference proteome</keyword>
<proteinExistence type="predicted"/>
<feature type="region of interest" description="Disordered" evidence="1">
    <location>
        <begin position="1"/>
        <end position="22"/>
    </location>
</feature>